<proteinExistence type="predicted"/>
<reference evidence="1" key="1">
    <citation type="submission" date="2021-10" db="EMBL/GenBank/DDBJ databases">
        <title>Melipona bicolor Genome sequencing and assembly.</title>
        <authorList>
            <person name="Araujo N.S."/>
            <person name="Arias M.C."/>
        </authorList>
    </citation>
    <scope>NUCLEOTIDE SEQUENCE</scope>
    <source>
        <strain evidence="1">USP_2M_L1-L4_2017</strain>
        <tissue evidence="1">Whole body</tissue>
    </source>
</reference>
<comment type="caution">
    <text evidence="1">The sequence shown here is derived from an EMBL/GenBank/DDBJ whole genome shotgun (WGS) entry which is preliminary data.</text>
</comment>
<dbReference type="AlphaFoldDB" id="A0AA40G3U1"/>
<sequence length="65" mass="7206">MAEARRVVVIPSSMEGRPKWRTDCSLDNGRPSSLAWSGLKGPITVLSKASVSRLLIHPHALQRER</sequence>
<gene>
    <name evidence="1" type="ORF">K0M31_018573</name>
</gene>
<protein>
    <submittedName>
        <fullName evidence="1">Uncharacterized protein</fullName>
    </submittedName>
</protein>
<organism evidence="1 2">
    <name type="scientific">Melipona bicolor</name>
    <dbReference type="NCBI Taxonomy" id="60889"/>
    <lineage>
        <taxon>Eukaryota</taxon>
        <taxon>Metazoa</taxon>
        <taxon>Ecdysozoa</taxon>
        <taxon>Arthropoda</taxon>
        <taxon>Hexapoda</taxon>
        <taxon>Insecta</taxon>
        <taxon>Pterygota</taxon>
        <taxon>Neoptera</taxon>
        <taxon>Endopterygota</taxon>
        <taxon>Hymenoptera</taxon>
        <taxon>Apocrita</taxon>
        <taxon>Aculeata</taxon>
        <taxon>Apoidea</taxon>
        <taxon>Anthophila</taxon>
        <taxon>Apidae</taxon>
        <taxon>Melipona</taxon>
    </lineage>
</organism>
<evidence type="ECO:0000313" key="1">
    <source>
        <dbReference type="EMBL" id="KAK1130442.1"/>
    </source>
</evidence>
<evidence type="ECO:0000313" key="2">
    <source>
        <dbReference type="Proteomes" id="UP001177670"/>
    </source>
</evidence>
<name>A0AA40G3U1_9HYME</name>
<keyword evidence="2" id="KW-1185">Reference proteome</keyword>
<dbReference type="Proteomes" id="UP001177670">
    <property type="component" value="Unassembled WGS sequence"/>
</dbReference>
<accession>A0AA40G3U1</accession>
<dbReference type="EMBL" id="JAHYIQ010000007">
    <property type="protein sequence ID" value="KAK1130442.1"/>
    <property type="molecule type" value="Genomic_DNA"/>
</dbReference>